<dbReference type="InterPro" id="IPR003439">
    <property type="entry name" value="ABC_transporter-like_ATP-bd"/>
</dbReference>
<dbReference type="RefSeq" id="WP_096109725.1">
    <property type="nucleotide sequence ID" value="NZ_NVYO01000001.1"/>
</dbReference>
<keyword evidence="6" id="KW-1278">Translocase</keyword>
<keyword evidence="3" id="KW-1003">Cell membrane</keyword>
<dbReference type="InterPro" id="IPR027417">
    <property type="entry name" value="P-loop_NTPase"/>
</dbReference>
<sequence length="283" mass="30571">MTTTAIQVQHLAKHFKTTSALRDLSFTVHQGDIFGFLGPSGAGKTTTLKILTGQLAPSAGTATVLGHDVTQLTPAIYEHVGIVTHNSGLYDRLSVTANLRFFAKLLGVATTKITPLLARVGLNEQQQQLAGKLSQGQRQRLILARAVLHAPAVLFLDEPTSGLDPSTALAIHHLIRDLRDQGTAIFLTTHNMTEATKLCDQVALLNDGQIVELGTPQALRLKYNRHQNYRVLFQGETTAQTLSGPAGQTIIAREITAGHIVTIHSGEPTLEDVFLEVTGRNLE</sequence>
<dbReference type="AlphaFoldDB" id="A0A2A3TVU3"/>
<accession>A0A2A3TVU3</accession>
<dbReference type="FunFam" id="3.40.50.300:FF:000589">
    <property type="entry name" value="ABC transporter, ATP-binding subunit"/>
    <property type="match status" value="1"/>
</dbReference>
<keyword evidence="2" id="KW-0813">Transport</keyword>
<dbReference type="SUPFAM" id="SSF52540">
    <property type="entry name" value="P-loop containing nucleoside triphosphate hydrolases"/>
    <property type="match status" value="1"/>
</dbReference>
<evidence type="ECO:0000256" key="3">
    <source>
        <dbReference type="ARBA" id="ARBA00022475"/>
    </source>
</evidence>
<dbReference type="InterPro" id="IPR050763">
    <property type="entry name" value="ABC_transporter_ATP-binding"/>
</dbReference>
<keyword evidence="5 9" id="KW-0067">ATP-binding</keyword>
<evidence type="ECO:0000313" key="10">
    <source>
        <dbReference type="Proteomes" id="UP000217918"/>
    </source>
</evidence>
<evidence type="ECO:0000256" key="7">
    <source>
        <dbReference type="ARBA" id="ARBA00023136"/>
    </source>
</evidence>
<keyword evidence="4" id="KW-0547">Nucleotide-binding</keyword>
<evidence type="ECO:0000256" key="6">
    <source>
        <dbReference type="ARBA" id="ARBA00022967"/>
    </source>
</evidence>
<dbReference type="EMBL" id="NVYO01000001">
    <property type="protein sequence ID" value="PBQ23005.1"/>
    <property type="molecule type" value="Genomic_DNA"/>
</dbReference>
<evidence type="ECO:0000256" key="1">
    <source>
        <dbReference type="ARBA" id="ARBA00004236"/>
    </source>
</evidence>
<protein>
    <submittedName>
        <fullName evidence="9">ABC transporter ATP-binding protein</fullName>
    </submittedName>
</protein>
<name>A0A2A3TVU3_LEVBR</name>
<comment type="subcellular location">
    <subcellularLocation>
        <location evidence="1">Cell membrane</location>
    </subcellularLocation>
</comment>
<dbReference type="GO" id="GO:0016887">
    <property type="term" value="F:ATP hydrolysis activity"/>
    <property type="evidence" value="ECO:0007669"/>
    <property type="project" value="InterPro"/>
</dbReference>
<dbReference type="PANTHER" id="PTHR42711:SF13">
    <property type="entry name" value="ABC TRANSPORTER, ATP-BINDING PROTEIN"/>
    <property type="match status" value="1"/>
</dbReference>
<reference evidence="9 10" key="1">
    <citation type="submission" date="2017-09" db="EMBL/GenBank/DDBJ databases">
        <title>Genome sequence of Lactobacillus brevis D7.</title>
        <authorList>
            <person name="Kwon M.-S."/>
            <person name="Lim S.K."/>
            <person name="Choi H.-J."/>
        </authorList>
    </citation>
    <scope>NUCLEOTIDE SEQUENCE [LARGE SCALE GENOMIC DNA]</scope>
    <source>
        <strain evidence="9 10">D7</strain>
    </source>
</reference>
<dbReference type="SMART" id="SM00382">
    <property type="entry name" value="AAA"/>
    <property type="match status" value="1"/>
</dbReference>
<evidence type="ECO:0000256" key="2">
    <source>
        <dbReference type="ARBA" id="ARBA00022448"/>
    </source>
</evidence>
<evidence type="ECO:0000313" key="9">
    <source>
        <dbReference type="EMBL" id="PBQ23005.1"/>
    </source>
</evidence>
<dbReference type="Pfam" id="PF00005">
    <property type="entry name" value="ABC_tran"/>
    <property type="match status" value="1"/>
</dbReference>
<dbReference type="PROSITE" id="PS50893">
    <property type="entry name" value="ABC_TRANSPORTER_2"/>
    <property type="match status" value="1"/>
</dbReference>
<gene>
    <name evidence="9" type="ORF">CNR29_02800</name>
</gene>
<dbReference type="PROSITE" id="PS00211">
    <property type="entry name" value="ABC_TRANSPORTER_1"/>
    <property type="match status" value="1"/>
</dbReference>
<keyword evidence="7" id="KW-0472">Membrane</keyword>
<dbReference type="InterPro" id="IPR003593">
    <property type="entry name" value="AAA+_ATPase"/>
</dbReference>
<dbReference type="GO" id="GO:0005524">
    <property type="term" value="F:ATP binding"/>
    <property type="evidence" value="ECO:0007669"/>
    <property type="project" value="UniProtKB-KW"/>
</dbReference>
<dbReference type="InterPro" id="IPR017871">
    <property type="entry name" value="ABC_transporter-like_CS"/>
</dbReference>
<proteinExistence type="predicted"/>
<dbReference type="GO" id="GO:0005886">
    <property type="term" value="C:plasma membrane"/>
    <property type="evidence" value="ECO:0007669"/>
    <property type="project" value="UniProtKB-SubCell"/>
</dbReference>
<evidence type="ECO:0000259" key="8">
    <source>
        <dbReference type="PROSITE" id="PS50893"/>
    </source>
</evidence>
<dbReference type="Gene3D" id="3.40.50.300">
    <property type="entry name" value="P-loop containing nucleotide triphosphate hydrolases"/>
    <property type="match status" value="1"/>
</dbReference>
<feature type="domain" description="ABC transporter" evidence="8">
    <location>
        <begin position="6"/>
        <end position="232"/>
    </location>
</feature>
<comment type="caution">
    <text evidence="9">The sequence shown here is derived from an EMBL/GenBank/DDBJ whole genome shotgun (WGS) entry which is preliminary data.</text>
</comment>
<evidence type="ECO:0000256" key="5">
    <source>
        <dbReference type="ARBA" id="ARBA00022840"/>
    </source>
</evidence>
<organism evidence="9 10">
    <name type="scientific">Levilactobacillus brevis</name>
    <name type="common">Lactobacillus brevis</name>
    <dbReference type="NCBI Taxonomy" id="1580"/>
    <lineage>
        <taxon>Bacteria</taxon>
        <taxon>Bacillati</taxon>
        <taxon>Bacillota</taxon>
        <taxon>Bacilli</taxon>
        <taxon>Lactobacillales</taxon>
        <taxon>Lactobacillaceae</taxon>
        <taxon>Levilactobacillus</taxon>
    </lineage>
</organism>
<dbReference type="CDD" id="cd03230">
    <property type="entry name" value="ABC_DR_subfamily_A"/>
    <property type="match status" value="1"/>
</dbReference>
<dbReference type="Proteomes" id="UP000217918">
    <property type="component" value="Unassembled WGS sequence"/>
</dbReference>
<dbReference type="PANTHER" id="PTHR42711">
    <property type="entry name" value="ABC TRANSPORTER ATP-BINDING PROTEIN"/>
    <property type="match status" value="1"/>
</dbReference>
<evidence type="ECO:0000256" key="4">
    <source>
        <dbReference type="ARBA" id="ARBA00022741"/>
    </source>
</evidence>